<evidence type="ECO:0000256" key="1">
    <source>
        <dbReference type="ARBA" id="ARBA00004141"/>
    </source>
</evidence>
<evidence type="ECO:0000313" key="8">
    <source>
        <dbReference type="EMBL" id="CDS41569.1"/>
    </source>
</evidence>
<reference evidence="8" key="1">
    <citation type="journal article" date="2013" name="Nature">
        <title>The genomes of four tapeworm species reveal adaptations to parasitism.</title>
        <authorList>
            <person name="Tsai I.J."/>
            <person name="Zarowiecki M."/>
            <person name="Holroyd N."/>
            <person name="Garciarrubio A."/>
            <person name="Sanchez-Flores A."/>
            <person name="Brooks K.L."/>
            <person name="Tracey A."/>
            <person name="Bobes R.J."/>
            <person name="Fragoso G."/>
            <person name="Sciutto E."/>
            <person name="Aslett M."/>
            <person name="Beasley H."/>
            <person name="Bennett H.M."/>
            <person name="Cai J."/>
            <person name="Camicia F."/>
            <person name="Clark R."/>
            <person name="Cucher M."/>
            <person name="De Silva N."/>
            <person name="Day T.A."/>
            <person name="Deplazes P."/>
            <person name="Estrada K."/>
            <person name="Fernandez C."/>
            <person name="Holland P.W."/>
            <person name="Hou J."/>
            <person name="Hu S."/>
            <person name="Huckvale T."/>
            <person name="Hung S.S."/>
            <person name="Kamenetzky L."/>
            <person name="Keane J.A."/>
            <person name="Kiss F."/>
            <person name="Koziol U."/>
            <person name="Lambert O."/>
            <person name="Liu K."/>
            <person name="Luo X."/>
            <person name="Luo Y."/>
            <person name="Macchiaroli N."/>
            <person name="Nichol S."/>
            <person name="Paps J."/>
            <person name="Parkinson J."/>
            <person name="Pouchkina-Stantcheva N."/>
            <person name="Riddiford N."/>
            <person name="Rosenzvit M."/>
            <person name="Salinas G."/>
            <person name="Wasmuth J.D."/>
            <person name="Zamanian M."/>
            <person name="Zheng Y."/>
            <person name="Cai X."/>
            <person name="Soberon X."/>
            <person name="Olson P.D."/>
            <person name="Laclette J.P."/>
            <person name="Brehm K."/>
            <person name="Berriman M."/>
            <person name="Garciarrubio A."/>
            <person name="Bobes R.J."/>
            <person name="Fragoso G."/>
            <person name="Sanchez-Flores A."/>
            <person name="Estrada K."/>
            <person name="Cevallos M.A."/>
            <person name="Morett E."/>
            <person name="Gonzalez V."/>
            <person name="Portillo T."/>
            <person name="Ochoa-Leyva A."/>
            <person name="Jose M.V."/>
            <person name="Sciutto E."/>
            <person name="Landa A."/>
            <person name="Jimenez L."/>
            <person name="Valdes V."/>
            <person name="Carrero J.C."/>
            <person name="Larralde C."/>
            <person name="Morales-Montor J."/>
            <person name="Limon-Lason J."/>
            <person name="Soberon X."/>
            <person name="Laclette J.P."/>
        </authorList>
    </citation>
    <scope>NUCLEOTIDE SEQUENCE [LARGE SCALE GENOMIC DNA]</scope>
</reference>
<dbReference type="Proteomes" id="UP000017246">
    <property type="component" value="Unassembled WGS sequence"/>
</dbReference>
<feature type="transmembrane region" description="Helical" evidence="5">
    <location>
        <begin position="32"/>
        <end position="54"/>
    </location>
</feature>
<feature type="transmembrane region" description="Helical" evidence="5">
    <location>
        <begin position="352"/>
        <end position="373"/>
    </location>
</feature>
<keyword evidence="3 5" id="KW-1133">Transmembrane helix</keyword>
<evidence type="ECO:0000256" key="2">
    <source>
        <dbReference type="ARBA" id="ARBA00022692"/>
    </source>
</evidence>
<feature type="transmembrane region" description="Helical" evidence="5">
    <location>
        <begin position="252"/>
        <end position="277"/>
    </location>
</feature>
<dbReference type="Pfam" id="PF21885">
    <property type="entry name" value="TMEM181_GOLD"/>
    <property type="match status" value="1"/>
</dbReference>
<dbReference type="InterPro" id="IPR054077">
    <property type="entry name" value="TMEM181_GOLD"/>
</dbReference>
<reference evidence="8" key="2">
    <citation type="submission" date="2015-11" db="EMBL/GenBank/DDBJ databases">
        <authorList>
            <person name="Zhang Y."/>
            <person name="Guo Z."/>
        </authorList>
    </citation>
    <scope>NUCLEOTIDE SEQUENCE</scope>
</reference>
<organism evidence="8 9">
    <name type="scientific">Echinococcus multilocularis</name>
    <name type="common">Fox tapeworm</name>
    <dbReference type="NCBI Taxonomy" id="6211"/>
    <lineage>
        <taxon>Eukaryota</taxon>
        <taxon>Metazoa</taxon>
        <taxon>Spiralia</taxon>
        <taxon>Lophotrochozoa</taxon>
        <taxon>Platyhelminthes</taxon>
        <taxon>Cestoda</taxon>
        <taxon>Eucestoda</taxon>
        <taxon>Cyclophyllidea</taxon>
        <taxon>Taeniidae</taxon>
        <taxon>Echinococcus</taxon>
    </lineage>
</organism>
<feature type="transmembrane region" description="Helical" evidence="5">
    <location>
        <begin position="493"/>
        <end position="514"/>
    </location>
</feature>
<sequence>MVTRAGIFDFRMGYQRDLETTVHMRLYSAKKVHVFSCILIFMTIMFLSITAGIMGPSVLTRNNHYATKILPEERTIYNGFYKVTSDPVMLFQREIWLSSVIYQENPNAFVSIPVTVNISVMCRMYPKDMQNEDDSDPGAGEVLSIVTHQRNTVLFCNNGKACGELQLVHLALLNCTAYTFKVRFFGLHPRNNVEQEGDDDNLAHDADDMHEAAMKLKMADAEAEKPLIPAFEITEIEFITQTHNATFSYFELLLRFVAFLAAFGLLGGFCVSMRSFGWKYWTIEQKFTLVLLILLLFFYNPLHPLMYLLSGWIPQALDGFFQVSFYAFLLLFWLCVFDALRVADRSCCRFYCLRLIIPTLIWLVFVAFNGWVVHSEYCDPLFYLLHHSVAIQVFLALLGVLAFIYLLYFFILLFRSYSELRSMPYYNLRLTLLLIPVLLMAVNFLVVMGLRFNPYGPAFYLRPVTTEVATPFEGFPVTPSGAAFTSFRSALELTLNFSIVFCFALLMVIAYSPASTALAEANYKDDPSASLVYESDEDVLYGSDHDDIQLRRSVRSR</sequence>
<dbReference type="InterPro" id="IPR047843">
    <property type="entry name" value="WLS-like_TM"/>
</dbReference>
<feature type="transmembrane region" description="Helical" evidence="5">
    <location>
        <begin position="319"/>
        <end position="340"/>
    </location>
</feature>
<proteinExistence type="predicted"/>
<feature type="transmembrane region" description="Helical" evidence="5">
    <location>
        <begin position="393"/>
        <end position="414"/>
    </location>
</feature>
<evidence type="ECO:0000259" key="7">
    <source>
        <dbReference type="Pfam" id="PF21885"/>
    </source>
</evidence>
<dbReference type="AlphaFoldDB" id="A0A068YGU2"/>
<dbReference type="InterPro" id="IPR040416">
    <property type="entry name" value="TMEM181"/>
</dbReference>
<protein>
    <submittedName>
        <fullName evidence="8">Transmembrane protein 181</fullName>
    </submittedName>
</protein>
<keyword evidence="4 5" id="KW-0472">Membrane</keyword>
<dbReference type="eggNOG" id="ENOG502QPXU">
    <property type="taxonomic scope" value="Eukaryota"/>
</dbReference>
<keyword evidence="2 5" id="KW-0812">Transmembrane</keyword>
<feature type="domain" description="Wntless-like transmembrane" evidence="6">
    <location>
        <begin position="244"/>
        <end position="514"/>
    </location>
</feature>
<dbReference type="PANTHER" id="PTHR31918:SF1">
    <property type="entry name" value="TRANSMEMBRANE PROTEIN 181"/>
    <property type="match status" value="1"/>
</dbReference>
<feature type="domain" description="TMEM181 GOLD" evidence="7">
    <location>
        <begin position="81"/>
        <end position="187"/>
    </location>
</feature>
<dbReference type="Pfam" id="PF06664">
    <property type="entry name" value="WLS-like_TM"/>
    <property type="match status" value="1"/>
</dbReference>
<dbReference type="PANTHER" id="PTHR31918">
    <property type="entry name" value="TRANSMEMBRANE PROTEIN 181"/>
    <property type="match status" value="1"/>
</dbReference>
<dbReference type="STRING" id="6211.A0A068YGU2"/>
<feature type="transmembrane region" description="Helical" evidence="5">
    <location>
        <begin position="426"/>
        <end position="450"/>
    </location>
</feature>
<comment type="subcellular location">
    <subcellularLocation>
        <location evidence="1">Membrane</location>
        <topology evidence="1">Multi-pass membrane protein</topology>
    </subcellularLocation>
</comment>
<dbReference type="OMA" id="CFFHGIR"/>
<name>A0A068YGU2_ECHMU</name>
<evidence type="ECO:0000256" key="3">
    <source>
        <dbReference type="ARBA" id="ARBA00022989"/>
    </source>
</evidence>
<evidence type="ECO:0000256" key="4">
    <source>
        <dbReference type="ARBA" id="ARBA00023136"/>
    </source>
</evidence>
<keyword evidence="9" id="KW-1185">Reference proteome</keyword>
<dbReference type="GO" id="GO:0015643">
    <property type="term" value="F:toxic substance binding"/>
    <property type="evidence" value="ECO:0007669"/>
    <property type="project" value="InterPro"/>
</dbReference>
<accession>A0A068YGU2</accession>
<evidence type="ECO:0000259" key="6">
    <source>
        <dbReference type="Pfam" id="PF06664"/>
    </source>
</evidence>
<evidence type="ECO:0000256" key="5">
    <source>
        <dbReference type="SAM" id="Phobius"/>
    </source>
</evidence>
<dbReference type="GO" id="GO:0016020">
    <property type="term" value="C:membrane"/>
    <property type="evidence" value="ECO:0007669"/>
    <property type="project" value="UniProtKB-SubCell"/>
</dbReference>
<dbReference type="EMBL" id="LN902846">
    <property type="protein sequence ID" value="CDS41569.1"/>
    <property type="molecule type" value="Genomic_DNA"/>
</dbReference>
<gene>
    <name evidence="8" type="ORF">EmuJ_000923300</name>
</gene>
<dbReference type="OrthoDB" id="6250534at2759"/>
<evidence type="ECO:0000313" key="9">
    <source>
        <dbReference type="Proteomes" id="UP000017246"/>
    </source>
</evidence>
<feature type="transmembrane region" description="Helical" evidence="5">
    <location>
        <begin position="289"/>
        <end position="313"/>
    </location>
</feature>